<evidence type="ECO:0000313" key="2">
    <source>
        <dbReference type="Proteomes" id="UP000471501"/>
    </source>
</evidence>
<accession>A0A6I4NKN8</accession>
<organism evidence="1 2">
    <name type="scientific">Flavobacterium hydrocarbonoxydans</name>
    <dbReference type="NCBI Taxonomy" id="2683249"/>
    <lineage>
        <taxon>Bacteria</taxon>
        <taxon>Pseudomonadati</taxon>
        <taxon>Bacteroidota</taxon>
        <taxon>Flavobacteriia</taxon>
        <taxon>Flavobacteriales</taxon>
        <taxon>Flavobacteriaceae</taxon>
        <taxon>Flavobacterium</taxon>
    </lineage>
</organism>
<evidence type="ECO:0000313" key="1">
    <source>
        <dbReference type="EMBL" id="MWB94950.1"/>
    </source>
</evidence>
<dbReference type="AlphaFoldDB" id="A0A6I4NKN8"/>
<comment type="caution">
    <text evidence="1">The sequence shown here is derived from an EMBL/GenBank/DDBJ whole genome shotgun (WGS) entry which is preliminary data.</text>
</comment>
<reference evidence="1 2" key="1">
    <citation type="submission" date="2019-12" db="EMBL/GenBank/DDBJ databases">
        <authorList>
            <person name="Kim Y.S."/>
        </authorList>
    </citation>
    <scope>NUCLEOTIDE SEQUENCE [LARGE SCALE GENOMIC DNA]</scope>
    <source>
        <strain evidence="1 2">GA093</strain>
    </source>
</reference>
<dbReference type="EMBL" id="WSTB01000005">
    <property type="protein sequence ID" value="MWB94950.1"/>
    <property type="molecule type" value="Genomic_DNA"/>
</dbReference>
<gene>
    <name evidence="1" type="ORF">GON26_11270</name>
</gene>
<sequence>MTIKQIEAIGNFLTYYRTDLIYINQFQKFKAGKISPEEYIQKNPGSFYSFLIEYRVVRNFPKGTVNKLLYETSLWIKSSESNNVDLFAEKLAETVTNKKVMASMASKILFLNNPWEIIPMDSLARKTLNQKENKYSVYKNKLTGFGNENELIFENSLNYTNSLTNIIHTEFNDLKDLKLICKNRIIDKVLWTMGK</sequence>
<keyword evidence="2" id="KW-1185">Reference proteome</keyword>
<name>A0A6I4NKN8_9FLAO</name>
<proteinExistence type="predicted"/>
<dbReference type="Proteomes" id="UP000471501">
    <property type="component" value="Unassembled WGS sequence"/>
</dbReference>
<dbReference type="RefSeq" id="WP_160374910.1">
    <property type="nucleotide sequence ID" value="NZ_WSTB01000005.1"/>
</dbReference>
<protein>
    <submittedName>
        <fullName evidence="1">Uncharacterized protein</fullName>
    </submittedName>
</protein>